<feature type="transmembrane region" description="Helical" evidence="1">
    <location>
        <begin position="12"/>
        <end position="31"/>
    </location>
</feature>
<organism evidence="2">
    <name type="scientific">Anguilla anguilla</name>
    <name type="common">European freshwater eel</name>
    <name type="synonym">Muraena anguilla</name>
    <dbReference type="NCBI Taxonomy" id="7936"/>
    <lineage>
        <taxon>Eukaryota</taxon>
        <taxon>Metazoa</taxon>
        <taxon>Chordata</taxon>
        <taxon>Craniata</taxon>
        <taxon>Vertebrata</taxon>
        <taxon>Euteleostomi</taxon>
        <taxon>Actinopterygii</taxon>
        <taxon>Neopterygii</taxon>
        <taxon>Teleostei</taxon>
        <taxon>Anguilliformes</taxon>
        <taxon>Anguillidae</taxon>
        <taxon>Anguilla</taxon>
    </lineage>
</organism>
<dbReference type="EMBL" id="GBXM01099626">
    <property type="protein sequence ID" value="JAH08951.1"/>
    <property type="molecule type" value="Transcribed_RNA"/>
</dbReference>
<keyword evidence="1" id="KW-1133">Transmembrane helix</keyword>
<keyword evidence="1" id="KW-0472">Membrane</keyword>
<evidence type="ECO:0000256" key="1">
    <source>
        <dbReference type="SAM" id="Phobius"/>
    </source>
</evidence>
<evidence type="ECO:0000313" key="2">
    <source>
        <dbReference type="EMBL" id="JAH08951.1"/>
    </source>
</evidence>
<protein>
    <submittedName>
        <fullName evidence="2">Uncharacterized protein</fullName>
    </submittedName>
</protein>
<reference evidence="2" key="1">
    <citation type="submission" date="2014-11" db="EMBL/GenBank/DDBJ databases">
        <authorList>
            <person name="Amaro Gonzalez C."/>
        </authorList>
    </citation>
    <scope>NUCLEOTIDE SEQUENCE</scope>
</reference>
<dbReference type="AlphaFoldDB" id="A0A0E9PWG4"/>
<name>A0A0E9PWG4_ANGAN</name>
<accession>A0A0E9PWG4</accession>
<proteinExistence type="predicted"/>
<sequence length="40" mass="4775">MGFKHNSNENFGISLNINMHFMIFLTVILELQEFWEKITS</sequence>
<keyword evidence="1" id="KW-0812">Transmembrane</keyword>
<reference evidence="2" key="2">
    <citation type="journal article" date="2015" name="Fish Shellfish Immunol.">
        <title>Early steps in the European eel (Anguilla anguilla)-Vibrio vulnificus interaction in the gills: Role of the RtxA13 toxin.</title>
        <authorList>
            <person name="Callol A."/>
            <person name="Pajuelo D."/>
            <person name="Ebbesson L."/>
            <person name="Teles M."/>
            <person name="MacKenzie S."/>
            <person name="Amaro C."/>
        </authorList>
    </citation>
    <scope>NUCLEOTIDE SEQUENCE</scope>
</reference>